<protein>
    <submittedName>
        <fullName evidence="1">Uncharacterized protein</fullName>
    </submittedName>
</protein>
<name>Q53K37_ORYSJ</name>
<evidence type="ECO:0000313" key="1">
    <source>
        <dbReference type="EMBL" id="AAX95703.1"/>
    </source>
</evidence>
<dbReference type="EMBL" id="AC146936">
    <property type="protein sequence ID" value="AAX95703.1"/>
    <property type="molecule type" value="Genomic_DNA"/>
</dbReference>
<sequence>MRMWIPQLELDGSWTDGCSRRHSSTKRFLVDLYEFAVVHVGVLIKFDDTIRTTKSFGLYASTSETAAADAKLQIYDYLKCYSTTQQSKYNVHHDKDR</sequence>
<accession>Q53K37</accession>
<organism evidence="1">
    <name type="scientific">Oryza sativa subsp. japonica</name>
    <name type="common">Rice</name>
    <dbReference type="NCBI Taxonomy" id="39947"/>
    <lineage>
        <taxon>Eukaryota</taxon>
        <taxon>Viridiplantae</taxon>
        <taxon>Streptophyta</taxon>
        <taxon>Embryophyta</taxon>
        <taxon>Tracheophyta</taxon>
        <taxon>Spermatophyta</taxon>
        <taxon>Magnoliopsida</taxon>
        <taxon>Liliopsida</taxon>
        <taxon>Poales</taxon>
        <taxon>Poaceae</taxon>
        <taxon>BOP clade</taxon>
        <taxon>Oryzoideae</taxon>
        <taxon>Oryzeae</taxon>
        <taxon>Oryzinae</taxon>
        <taxon>Oryza</taxon>
        <taxon>Oryza sativa</taxon>
    </lineage>
</organism>
<reference evidence="1" key="1">
    <citation type="submission" date="2003-10" db="EMBL/GenBank/DDBJ databases">
        <authorList>
            <person name="Buell C."/>
            <person name="Yuan Q."/>
            <person name="Ouyang S."/>
            <person name="Liu J."/>
            <person name="Wang A."/>
            <person name="Maiti R."/>
            <person name="Lin H."/>
            <person name="Zhu W."/>
            <person name="Hamilton J."/>
            <person name="Jones K."/>
            <person name="Tallon L."/>
            <person name="Feldblyum T."/>
            <person name="Tsitrin T."/>
            <person name="Bera J."/>
            <person name="Kim M."/>
            <person name="Jin S."/>
            <person name="Fadrosh D."/>
            <person name="Vuong H."/>
            <person name="Overton II L."/>
            <person name="Reardon M."/>
            <person name="Weaver B."/>
            <person name="Johri S."/>
            <person name="Lewis M."/>
            <person name="Utterback T."/>
            <person name="Van Aken S."/>
            <person name="Wortman J."/>
            <person name="Haas B."/>
            <person name="Koo H."/>
            <person name="Zismann V."/>
            <person name="Hsiao J."/>
            <person name="Iobst S."/>
            <person name="de Vazeilles A."/>
            <person name="White O."/>
            <person name="Salzberg S."/>
            <person name="Fraser C."/>
        </authorList>
    </citation>
    <scope>NUCLEOTIDE SEQUENCE</scope>
</reference>
<dbReference type="AlphaFoldDB" id="Q53K37"/>
<reference evidence="1" key="2">
    <citation type="submission" date="2005-04" db="EMBL/GenBank/DDBJ databases">
        <authorList>
            <person name="Buell R."/>
        </authorList>
    </citation>
    <scope>NUCLEOTIDE SEQUENCE</scope>
</reference>
<proteinExistence type="predicted"/>